<dbReference type="PANTHER" id="PTHR32089:SF114">
    <property type="entry name" value="METHYL-ACCEPTING CHEMOTAXIS PROTEIN MCPB"/>
    <property type="match status" value="1"/>
</dbReference>
<dbReference type="Gene3D" id="6.10.340.10">
    <property type="match status" value="1"/>
</dbReference>
<comment type="subcellular location">
    <subcellularLocation>
        <location evidence="1">Cell membrane</location>
    </subcellularLocation>
</comment>
<accession>A0A916RRF4</accession>
<dbReference type="Gene3D" id="1.10.287.950">
    <property type="entry name" value="Methyl-accepting chemotaxis protein"/>
    <property type="match status" value="1"/>
</dbReference>
<dbReference type="SUPFAM" id="SSF58104">
    <property type="entry name" value="Methyl-accepting chemotaxis protein (MCP) signaling domain"/>
    <property type="match status" value="1"/>
</dbReference>
<dbReference type="PROSITE" id="PS50885">
    <property type="entry name" value="HAMP"/>
    <property type="match status" value="1"/>
</dbReference>
<dbReference type="Pfam" id="PF00015">
    <property type="entry name" value="MCPsignal"/>
    <property type="match status" value="1"/>
</dbReference>
<organism evidence="10 11">
    <name type="scientific">Ornithinibacillus halotolerans</name>
    <dbReference type="NCBI Taxonomy" id="1274357"/>
    <lineage>
        <taxon>Bacteria</taxon>
        <taxon>Bacillati</taxon>
        <taxon>Bacillota</taxon>
        <taxon>Bacilli</taxon>
        <taxon>Bacillales</taxon>
        <taxon>Bacillaceae</taxon>
        <taxon>Ornithinibacillus</taxon>
    </lineage>
</organism>
<dbReference type="InterPro" id="IPR003660">
    <property type="entry name" value="HAMP_dom"/>
</dbReference>
<sequence>MRKKYRFGLRSKLVLFTTTLALITYSTSALFLYFLYDYVQELWPISKEMYTLIILVLGIFWSGVLAYFAARIITKPLNQLAEAASEVAAGNLNQEVAIPSSDDEIRALSTSFNTMLKNLQEMVHNIDKHFNTTNQSVIELRDAASQVSQHSELISASIDDISKGAENSSEAVQQTVEAVEEATVLAEKVQEKAGQSKEKSTTMLETLGKSKLVVNQLVEGIQKLANEQEVSLKDVNHLKENASLVESIITMVGEIADQTNLLALNASIEAARAGEHGKGFAVVADEIRRLADQSAQAVQRISGLIEAIQEDVNQVVRKINENVQFAVKEANNGITTNETIEQMSSSVQEVAGEIDVILELVNQQLASIQATAAQSQEVAAIAQETSAGAEEVNASIHEQAASIDTVDHLVHDLEEQATGLKKQIQKFRVQ</sequence>
<dbReference type="CDD" id="cd06225">
    <property type="entry name" value="HAMP"/>
    <property type="match status" value="1"/>
</dbReference>
<feature type="domain" description="Methyl-accepting transducer" evidence="8">
    <location>
        <begin position="143"/>
        <end position="400"/>
    </location>
</feature>
<dbReference type="GO" id="GO:0006935">
    <property type="term" value="P:chemotaxis"/>
    <property type="evidence" value="ECO:0007669"/>
    <property type="project" value="InterPro"/>
</dbReference>
<keyword evidence="7" id="KW-1133">Transmembrane helix</keyword>
<evidence type="ECO:0000256" key="6">
    <source>
        <dbReference type="PROSITE-ProRule" id="PRU00284"/>
    </source>
</evidence>
<evidence type="ECO:0000313" key="11">
    <source>
        <dbReference type="Proteomes" id="UP000613512"/>
    </source>
</evidence>
<evidence type="ECO:0000256" key="3">
    <source>
        <dbReference type="ARBA" id="ARBA00023136"/>
    </source>
</evidence>
<evidence type="ECO:0000259" key="8">
    <source>
        <dbReference type="PROSITE" id="PS50111"/>
    </source>
</evidence>
<evidence type="ECO:0000256" key="7">
    <source>
        <dbReference type="SAM" id="Phobius"/>
    </source>
</evidence>
<keyword evidence="4 6" id="KW-0807">Transducer</keyword>
<dbReference type="PANTHER" id="PTHR32089">
    <property type="entry name" value="METHYL-ACCEPTING CHEMOTAXIS PROTEIN MCPB"/>
    <property type="match status" value="1"/>
</dbReference>
<keyword evidence="2" id="KW-1003">Cell membrane</keyword>
<gene>
    <name evidence="10" type="primary">mcpA</name>
    <name evidence="10" type="ORF">GCM10008025_05100</name>
</gene>
<dbReference type="Proteomes" id="UP000613512">
    <property type="component" value="Unassembled WGS sequence"/>
</dbReference>
<evidence type="ECO:0000313" key="10">
    <source>
        <dbReference type="EMBL" id="GGA64268.1"/>
    </source>
</evidence>
<evidence type="ECO:0000256" key="1">
    <source>
        <dbReference type="ARBA" id="ARBA00004236"/>
    </source>
</evidence>
<name>A0A916RRF4_9BACI</name>
<dbReference type="GO" id="GO:0004888">
    <property type="term" value="F:transmembrane signaling receptor activity"/>
    <property type="evidence" value="ECO:0007669"/>
    <property type="project" value="InterPro"/>
</dbReference>
<protein>
    <submittedName>
        <fullName evidence="10">Methyl-accepting chemotaxis protein</fullName>
    </submittedName>
</protein>
<dbReference type="EMBL" id="BMEY01000002">
    <property type="protein sequence ID" value="GGA64268.1"/>
    <property type="molecule type" value="Genomic_DNA"/>
</dbReference>
<keyword evidence="7" id="KW-0812">Transmembrane</keyword>
<keyword evidence="3 7" id="KW-0472">Membrane</keyword>
<dbReference type="SMART" id="SM00283">
    <property type="entry name" value="MA"/>
    <property type="match status" value="1"/>
</dbReference>
<keyword evidence="11" id="KW-1185">Reference proteome</keyword>
<evidence type="ECO:0000256" key="4">
    <source>
        <dbReference type="ARBA" id="ARBA00023224"/>
    </source>
</evidence>
<dbReference type="PROSITE" id="PS50111">
    <property type="entry name" value="CHEMOTAXIS_TRANSDUC_2"/>
    <property type="match status" value="1"/>
</dbReference>
<dbReference type="SMART" id="SM00304">
    <property type="entry name" value="HAMP"/>
    <property type="match status" value="1"/>
</dbReference>
<comment type="caution">
    <text evidence="10">The sequence shown here is derived from an EMBL/GenBank/DDBJ whole genome shotgun (WGS) entry which is preliminary data.</text>
</comment>
<feature type="transmembrane region" description="Helical" evidence="7">
    <location>
        <begin position="48"/>
        <end position="70"/>
    </location>
</feature>
<reference evidence="10" key="2">
    <citation type="submission" date="2020-09" db="EMBL/GenBank/DDBJ databases">
        <authorList>
            <person name="Sun Q."/>
            <person name="Zhou Y."/>
        </authorList>
    </citation>
    <scope>NUCLEOTIDE SEQUENCE</scope>
    <source>
        <strain evidence="10">CGMCC 1.12408</strain>
    </source>
</reference>
<proteinExistence type="inferred from homology"/>
<evidence type="ECO:0000256" key="5">
    <source>
        <dbReference type="ARBA" id="ARBA00029447"/>
    </source>
</evidence>
<reference evidence="10" key="1">
    <citation type="journal article" date="2014" name="Int. J. Syst. Evol. Microbiol.">
        <title>Complete genome sequence of Corynebacterium casei LMG S-19264T (=DSM 44701T), isolated from a smear-ripened cheese.</title>
        <authorList>
            <consortium name="US DOE Joint Genome Institute (JGI-PGF)"/>
            <person name="Walter F."/>
            <person name="Albersmeier A."/>
            <person name="Kalinowski J."/>
            <person name="Ruckert C."/>
        </authorList>
    </citation>
    <scope>NUCLEOTIDE SEQUENCE</scope>
    <source>
        <strain evidence="10">CGMCC 1.12408</strain>
    </source>
</reference>
<feature type="transmembrane region" description="Helical" evidence="7">
    <location>
        <begin position="12"/>
        <end position="36"/>
    </location>
</feature>
<dbReference type="GO" id="GO:0007165">
    <property type="term" value="P:signal transduction"/>
    <property type="evidence" value="ECO:0007669"/>
    <property type="project" value="UniProtKB-KW"/>
</dbReference>
<comment type="similarity">
    <text evidence="5">Belongs to the methyl-accepting chemotaxis (MCP) protein family.</text>
</comment>
<evidence type="ECO:0000259" key="9">
    <source>
        <dbReference type="PROSITE" id="PS50885"/>
    </source>
</evidence>
<dbReference type="InterPro" id="IPR004089">
    <property type="entry name" value="MCPsignal_dom"/>
</dbReference>
<dbReference type="PRINTS" id="PR00260">
    <property type="entry name" value="CHEMTRNSDUCR"/>
</dbReference>
<dbReference type="GO" id="GO:0005886">
    <property type="term" value="C:plasma membrane"/>
    <property type="evidence" value="ECO:0007669"/>
    <property type="project" value="UniProtKB-SubCell"/>
</dbReference>
<dbReference type="InterPro" id="IPR004090">
    <property type="entry name" value="Chemotax_Me-accpt_rcpt"/>
</dbReference>
<dbReference type="Pfam" id="PF00672">
    <property type="entry name" value="HAMP"/>
    <property type="match status" value="1"/>
</dbReference>
<dbReference type="RefSeq" id="WP_188383124.1">
    <property type="nucleotide sequence ID" value="NZ_BMEY01000002.1"/>
</dbReference>
<feature type="domain" description="HAMP" evidence="9">
    <location>
        <begin position="71"/>
        <end position="124"/>
    </location>
</feature>
<dbReference type="AlphaFoldDB" id="A0A916RRF4"/>
<evidence type="ECO:0000256" key="2">
    <source>
        <dbReference type="ARBA" id="ARBA00022475"/>
    </source>
</evidence>